<evidence type="ECO:0000259" key="1">
    <source>
        <dbReference type="Pfam" id="PF13439"/>
    </source>
</evidence>
<proteinExistence type="predicted"/>
<comment type="caution">
    <text evidence="2">The sequence shown here is derived from an EMBL/GenBank/DDBJ whole genome shotgun (WGS) entry which is preliminary data.</text>
</comment>
<dbReference type="Pfam" id="PF13692">
    <property type="entry name" value="Glyco_trans_1_4"/>
    <property type="match status" value="1"/>
</dbReference>
<dbReference type="SUPFAM" id="SSF53756">
    <property type="entry name" value="UDP-Glycosyltransferase/glycogen phosphorylase"/>
    <property type="match status" value="1"/>
</dbReference>
<accession>A0ABX2IGF0</accession>
<evidence type="ECO:0000313" key="2">
    <source>
        <dbReference type="EMBL" id="NSL53679.1"/>
    </source>
</evidence>
<reference evidence="2 3" key="1">
    <citation type="submission" date="2020-06" db="EMBL/GenBank/DDBJ databases">
        <title>Draft genome of Uliginosibacterium sp. IMCC34675.</title>
        <authorList>
            <person name="Song J."/>
        </authorList>
    </citation>
    <scope>NUCLEOTIDE SEQUENCE [LARGE SCALE GENOMIC DNA]</scope>
    <source>
        <strain evidence="2 3">IMCC34675</strain>
    </source>
</reference>
<feature type="domain" description="Glycosyltransferase subfamily 4-like N-terminal" evidence="1">
    <location>
        <begin position="18"/>
        <end position="181"/>
    </location>
</feature>
<protein>
    <submittedName>
        <fullName evidence="2">Glycosyltransferase family 1 protein</fullName>
    </submittedName>
</protein>
<dbReference type="PANTHER" id="PTHR45947:SF3">
    <property type="entry name" value="SULFOQUINOVOSYL TRANSFERASE SQD2"/>
    <property type="match status" value="1"/>
</dbReference>
<sequence length="391" mass="42408">MKAALQIALVTETWPPEVNGVAMTISRLVAGLRSQGHQVQIIRPRQREESPTTPDFLVAGLPLPGYAGLQFGLPAGRQLRRLWQAQRPDIVHLVTEGPLGWSALKTAEALDLPLSSSYHTHFDGYSRHYGAALLTPLVRRWLHGFHRRAGVTMAPTETLVKQLRQAGISGAQVLGRGVDTRLFSPSRRSQALRRQWGAGENDLVVMNVGRLAPEKNLGLAAAAFAAIQLQQPGARMVWVGDGPARKALERKHPLHQFSGARHGEDLASHYASADLFLFPSLSETYGNVVAEAMASGVAVVAYHEAAAAELIISGEQGLTAPSGNEAAFIDAACQLASNAALRQRCSDAGRARVETLHWGHIVERFEQHLRLALENMSQTTHGGSVRRRFAG</sequence>
<dbReference type="PANTHER" id="PTHR45947">
    <property type="entry name" value="SULFOQUINOVOSYL TRANSFERASE SQD2"/>
    <property type="match status" value="1"/>
</dbReference>
<dbReference type="Proteomes" id="UP000778523">
    <property type="component" value="Unassembled WGS sequence"/>
</dbReference>
<evidence type="ECO:0000313" key="3">
    <source>
        <dbReference type="Proteomes" id="UP000778523"/>
    </source>
</evidence>
<keyword evidence="3" id="KW-1185">Reference proteome</keyword>
<dbReference type="Pfam" id="PF13439">
    <property type="entry name" value="Glyco_transf_4"/>
    <property type="match status" value="1"/>
</dbReference>
<dbReference type="InterPro" id="IPR028098">
    <property type="entry name" value="Glyco_trans_4-like_N"/>
</dbReference>
<dbReference type="Gene3D" id="3.40.50.2000">
    <property type="entry name" value="Glycogen Phosphorylase B"/>
    <property type="match status" value="2"/>
</dbReference>
<dbReference type="CDD" id="cd03814">
    <property type="entry name" value="GT4-like"/>
    <property type="match status" value="1"/>
</dbReference>
<organism evidence="2 3">
    <name type="scientific">Uliginosibacterium aquaticum</name>
    <dbReference type="NCBI Taxonomy" id="2731212"/>
    <lineage>
        <taxon>Bacteria</taxon>
        <taxon>Pseudomonadati</taxon>
        <taxon>Pseudomonadota</taxon>
        <taxon>Betaproteobacteria</taxon>
        <taxon>Rhodocyclales</taxon>
        <taxon>Zoogloeaceae</taxon>
        <taxon>Uliginosibacterium</taxon>
    </lineage>
</organism>
<dbReference type="EMBL" id="JABCSC020000001">
    <property type="protein sequence ID" value="NSL53679.1"/>
    <property type="molecule type" value="Genomic_DNA"/>
</dbReference>
<dbReference type="RefSeq" id="WP_170019874.1">
    <property type="nucleotide sequence ID" value="NZ_JABCSC020000001.1"/>
</dbReference>
<gene>
    <name evidence="2" type="ORF">HJ583_001440</name>
</gene>
<name>A0ABX2IGF0_9RHOO</name>
<dbReference type="InterPro" id="IPR050194">
    <property type="entry name" value="Glycosyltransferase_grp1"/>
</dbReference>